<feature type="region of interest" description="Disordered" evidence="1">
    <location>
        <begin position="230"/>
        <end position="258"/>
    </location>
</feature>
<dbReference type="Gene3D" id="3.40.50.10140">
    <property type="entry name" value="Toll/interleukin-1 receptor homology (TIR) domain"/>
    <property type="match status" value="1"/>
</dbReference>
<dbReference type="SUPFAM" id="SSF52200">
    <property type="entry name" value="Toll/Interleukin receptor TIR domain"/>
    <property type="match status" value="1"/>
</dbReference>
<gene>
    <name evidence="3" type="ORF">HA039_28895</name>
</gene>
<dbReference type="AlphaFoldDB" id="A0A6G9H5R0"/>
<dbReference type="EMBL" id="CP050177">
    <property type="protein sequence ID" value="QIQ05784.1"/>
    <property type="molecule type" value="Genomic_DNA"/>
</dbReference>
<dbReference type="Proteomes" id="UP000501179">
    <property type="component" value="Chromosome"/>
</dbReference>
<dbReference type="RefSeq" id="WP_167034267.1">
    <property type="nucleotide sequence ID" value="NZ_CP050177.1"/>
</dbReference>
<proteinExistence type="predicted"/>
<evidence type="ECO:0000313" key="4">
    <source>
        <dbReference type="Proteomes" id="UP000501179"/>
    </source>
</evidence>
<reference evidence="3 4" key="1">
    <citation type="submission" date="2020-03" db="EMBL/GenBank/DDBJ databases">
        <title>A novel species.</title>
        <authorList>
            <person name="Gao J."/>
        </authorList>
    </citation>
    <scope>NUCLEOTIDE SEQUENCE [LARGE SCALE GENOMIC DNA]</scope>
    <source>
        <strain evidence="3 4">QMT-12</strain>
    </source>
</reference>
<sequence length="258" mass="28130">MHEIFINYRTEGGKGFASLCERHLSERFGEGSAFLAQKSIGPGNNFVDALVHGVRRSRVLLALVDEHWLDAPDHRRSGRRALSDPKNWVRREIEEAFASGVLVVPLLLGRRAEQLDAHRLPKSLAPLAECQYERLSNRSAEADLIRLGDRLVQQVPELAALDRRPAAKTQPSPEPDTQLGVRNDHQSGGIGQVGGSVGTFVNESHGPLHSGNGDLVHGGDVVRGPKIVGDGTNHVTGGNRGGIHQRFGPRTGRKDDER</sequence>
<dbReference type="InterPro" id="IPR000157">
    <property type="entry name" value="TIR_dom"/>
</dbReference>
<dbReference type="GO" id="GO:0007165">
    <property type="term" value="P:signal transduction"/>
    <property type="evidence" value="ECO:0007669"/>
    <property type="project" value="InterPro"/>
</dbReference>
<protein>
    <submittedName>
        <fullName evidence="3">Toll/interleukin-1 receptor domain-containing protein</fullName>
    </submittedName>
</protein>
<evidence type="ECO:0000259" key="2">
    <source>
        <dbReference type="PROSITE" id="PS50104"/>
    </source>
</evidence>
<feature type="region of interest" description="Disordered" evidence="1">
    <location>
        <begin position="161"/>
        <end position="193"/>
    </location>
</feature>
<keyword evidence="3" id="KW-0675">Receptor</keyword>
<dbReference type="PROSITE" id="PS50104">
    <property type="entry name" value="TIR"/>
    <property type="match status" value="1"/>
</dbReference>
<accession>A0A6G9H5R0</accession>
<name>A0A6G9H5R0_9ACTN</name>
<evidence type="ECO:0000256" key="1">
    <source>
        <dbReference type="SAM" id="MobiDB-lite"/>
    </source>
</evidence>
<dbReference type="Pfam" id="PF13676">
    <property type="entry name" value="TIR_2"/>
    <property type="match status" value="1"/>
</dbReference>
<keyword evidence="4" id="KW-1185">Reference proteome</keyword>
<dbReference type="KEGG" id="slia:HA039_28895"/>
<feature type="domain" description="TIR" evidence="2">
    <location>
        <begin position="1"/>
        <end position="156"/>
    </location>
</feature>
<dbReference type="InterPro" id="IPR035897">
    <property type="entry name" value="Toll_tir_struct_dom_sf"/>
</dbReference>
<organism evidence="3 4">
    <name type="scientific">Streptomyces liangshanensis</name>
    <dbReference type="NCBI Taxonomy" id="2717324"/>
    <lineage>
        <taxon>Bacteria</taxon>
        <taxon>Bacillati</taxon>
        <taxon>Actinomycetota</taxon>
        <taxon>Actinomycetes</taxon>
        <taxon>Kitasatosporales</taxon>
        <taxon>Streptomycetaceae</taxon>
        <taxon>Streptomyces</taxon>
    </lineage>
</organism>
<evidence type="ECO:0000313" key="3">
    <source>
        <dbReference type="EMBL" id="QIQ05784.1"/>
    </source>
</evidence>